<dbReference type="Proteomes" id="UP000471465">
    <property type="component" value="Unassembled WGS sequence"/>
</dbReference>
<protein>
    <recommendedName>
        <fullName evidence="3">YMGG-like Gly-zipper domain-containing protein</fullName>
    </recommendedName>
</protein>
<evidence type="ECO:0000313" key="1">
    <source>
        <dbReference type="EMBL" id="KAF0568688.1"/>
    </source>
</evidence>
<gene>
    <name evidence="1" type="ORF">FQV37_746</name>
</gene>
<evidence type="ECO:0000313" key="2">
    <source>
        <dbReference type="Proteomes" id="UP000471465"/>
    </source>
</evidence>
<dbReference type="AlphaFoldDB" id="A0A6N7BWF1"/>
<organism evidence="1 2">
    <name type="scientific">Psychrobacter nivimaris</name>
    <dbReference type="NCBI Taxonomy" id="281738"/>
    <lineage>
        <taxon>Bacteria</taxon>
        <taxon>Pseudomonadati</taxon>
        <taxon>Pseudomonadota</taxon>
        <taxon>Gammaproteobacteria</taxon>
        <taxon>Moraxellales</taxon>
        <taxon>Moraxellaceae</taxon>
        <taxon>Psychrobacter</taxon>
    </lineage>
</organism>
<evidence type="ECO:0008006" key="3">
    <source>
        <dbReference type="Google" id="ProtNLM"/>
    </source>
</evidence>
<sequence length="90" mass="8980">MKVLYFKLDDLIGDNMKFAKTIAMTAITSSALIMTGCNSYSGMSNTAKGATAGAAAGALIRSKGDSKDIARGALAGAAIGGAGGYVLDNN</sequence>
<proteinExistence type="predicted"/>
<accession>A0A6N7BWF1</accession>
<reference evidence="1 2" key="1">
    <citation type="submission" date="2019-09" db="EMBL/GenBank/DDBJ databases">
        <title>Draft genome sequence of Psychrobacter nivimaris LAMA 639, in search for biotechnological relevant genes.</title>
        <authorList>
            <person name="Lima A.O.S."/>
            <person name="Staloch B.E.K."/>
            <person name="Freitas R.C."/>
            <person name="Niero H."/>
            <person name="Silva M.A.C."/>
        </authorList>
    </citation>
    <scope>NUCLEOTIDE SEQUENCE [LARGE SCALE GENOMIC DNA]</scope>
    <source>
        <strain evidence="1 2">LAMA 639</strain>
    </source>
</reference>
<name>A0A6N7BWF1_9GAMM</name>
<dbReference type="EMBL" id="VZIZ01000017">
    <property type="protein sequence ID" value="KAF0568688.1"/>
    <property type="molecule type" value="Genomic_DNA"/>
</dbReference>
<keyword evidence="2" id="KW-1185">Reference proteome</keyword>
<comment type="caution">
    <text evidence="1">The sequence shown here is derived from an EMBL/GenBank/DDBJ whole genome shotgun (WGS) entry which is preliminary data.</text>
</comment>